<protein>
    <submittedName>
        <fullName evidence="2">Carboxymethylenebutenolidase</fullName>
    </submittedName>
</protein>
<accession>A0A2W4ZEG5</accession>
<dbReference type="PANTHER" id="PTHR22946:SF0">
    <property type="entry name" value="DIENELACTONE HYDROLASE DOMAIN-CONTAINING PROTEIN"/>
    <property type="match status" value="1"/>
</dbReference>
<dbReference type="Gene3D" id="3.40.50.1820">
    <property type="entry name" value="alpha/beta hydrolase"/>
    <property type="match status" value="1"/>
</dbReference>
<dbReference type="SUPFAM" id="SSF53474">
    <property type="entry name" value="alpha/beta-Hydrolases"/>
    <property type="match status" value="1"/>
</dbReference>
<sequence>MIVTEPLVYEGAEGTFEGTVSWDTAQTVPQPGVMIAPTFNGQSDFETQKAELLAALGYVGFAIDIYGQGKRATTPEEASTLMAVLNNDRALLLKHMQLATKTIRQLPQVDENNVAAIGFCFGGKCVLDLARSGADIRAVVSFHGIYDPPPSVGAEAIGAAVLVLHGWEDPLSPREQTVALADELTRHKADWQIHMFGHTAHAFTNPQAQAKEAGMFFNPLSAERGWGMMRDFLRSQFA</sequence>
<dbReference type="PANTHER" id="PTHR22946">
    <property type="entry name" value="DIENELACTONE HYDROLASE DOMAIN-CONTAINING PROTEIN-RELATED"/>
    <property type="match status" value="1"/>
</dbReference>
<dbReference type="Pfam" id="PF01738">
    <property type="entry name" value="DLH"/>
    <property type="match status" value="1"/>
</dbReference>
<dbReference type="GO" id="GO:0016787">
    <property type="term" value="F:hydrolase activity"/>
    <property type="evidence" value="ECO:0007669"/>
    <property type="project" value="InterPro"/>
</dbReference>
<reference evidence="2 3" key="2">
    <citation type="submission" date="2018-06" db="EMBL/GenBank/DDBJ databases">
        <title>Metagenomic assembly of (sub)arctic Cyanobacteria and their associated microbiome from non-axenic cultures.</title>
        <authorList>
            <person name="Baurain D."/>
        </authorList>
    </citation>
    <scope>NUCLEOTIDE SEQUENCE [LARGE SCALE GENOMIC DNA]</scope>
    <source>
        <strain evidence="2">ULC027bin1</strain>
    </source>
</reference>
<gene>
    <name evidence="2" type="ORF">DCF15_12705</name>
</gene>
<dbReference type="InterPro" id="IPR050261">
    <property type="entry name" value="FrsA_esterase"/>
</dbReference>
<reference evidence="3" key="1">
    <citation type="submission" date="2018-04" db="EMBL/GenBank/DDBJ databases">
        <authorList>
            <person name="Cornet L."/>
        </authorList>
    </citation>
    <scope>NUCLEOTIDE SEQUENCE [LARGE SCALE GENOMIC DNA]</scope>
</reference>
<comment type="caution">
    <text evidence="2">The sequence shown here is derived from an EMBL/GenBank/DDBJ whole genome shotgun (WGS) entry which is preliminary data.</text>
</comment>
<dbReference type="Proteomes" id="UP000249794">
    <property type="component" value="Unassembled WGS sequence"/>
</dbReference>
<evidence type="ECO:0000259" key="1">
    <source>
        <dbReference type="Pfam" id="PF01738"/>
    </source>
</evidence>
<dbReference type="InterPro" id="IPR029058">
    <property type="entry name" value="AB_hydrolase_fold"/>
</dbReference>
<evidence type="ECO:0000313" key="3">
    <source>
        <dbReference type="Proteomes" id="UP000249794"/>
    </source>
</evidence>
<dbReference type="AlphaFoldDB" id="A0A2W4ZEG5"/>
<name>A0A2W4ZEG5_9CYAN</name>
<evidence type="ECO:0000313" key="2">
    <source>
        <dbReference type="EMBL" id="PZO53368.1"/>
    </source>
</evidence>
<dbReference type="InterPro" id="IPR002925">
    <property type="entry name" value="Dienelactn_hydro"/>
</dbReference>
<dbReference type="EMBL" id="QBMP01000129">
    <property type="protein sequence ID" value="PZO53368.1"/>
    <property type="molecule type" value="Genomic_DNA"/>
</dbReference>
<organism evidence="2 3">
    <name type="scientific">Phormidesmis priestleyi</name>
    <dbReference type="NCBI Taxonomy" id="268141"/>
    <lineage>
        <taxon>Bacteria</taxon>
        <taxon>Bacillati</taxon>
        <taxon>Cyanobacteriota</taxon>
        <taxon>Cyanophyceae</taxon>
        <taxon>Leptolyngbyales</taxon>
        <taxon>Leptolyngbyaceae</taxon>
        <taxon>Phormidesmis</taxon>
    </lineage>
</organism>
<feature type="domain" description="Dienelactone hydrolase" evidence="1">
    <location>
        <begin position="26"/>
        <end position="235"/>
    </location>
</feature>
<proteinExistence type="predicted"/>